<evidence type="ECO:0000313" key="3">
    <source>
        <dbReference type="Proteomes" id="UP000198822"/>
    </source>
</evidence>
<dbReference type="AlphaFoldDB" id="A0A1G8DII0"/>
<feature type="transmembrane region" description="Helical" evidence="1">
    <location>
        <begin position="124"/>
        <end position="142"/>
    </location>
</feature>
<keyword evidence="1" id="KW-0472">Membrane</keyword>
<gene>
    <name evidence="2" type="ORF">SAMN04489720_1660</name>
</gene>
<feature type="transmembrane region" description="Helical" evidence="1">
    <location>
        <begin position="72"/>
        <end position="93"/>
    </location>
</feature>
<dbReference type="Proteomes" id="UP000198822">
    <property type="component" value="Chromosome I"/>
</dbReference>
<keyword evidence="3" id="KW-1185">Reference proteome</keyword>
<accession>A0A1G8DII0</accession>
<dbReference type="STRING" id="399736.SAMN04489720_1660"/>
<evidence type="ECO:0000313" key="2">
    <source>
        <dbReference type="EMBL" id="SDH57478.1"/>
    </source>
</evidence>
<protein>
    <submittedName>
        <fullName evidence="2">Uncharacterized protein</fullName>
    </submittedName>
</protein>
<keyword evidence="1" id="KW-1133">Transmembrane helix</keyword>
<name>A0A1G8DII0_9MICO</name>
<keyword evidence="1" id="KW-0812">Transmembrane</keyword>
<proteinExistence type="predicted"/>
<sequence>MARRQARALRGVVVASLATFAALLSHVSAGGAMPGPVGIVVPLTLAIFASVLLSGAVHSLWRLVPSVAASQLLFHALFVLGTPTASLGVSGHAHHASDADLSAALAASSGGAAMTHAMHADATMWLHHAIAAAATIALIARGERALARLAAFAFFVLRRLVVVLVPVRPTAPVALAATWAAPRAWSLSRRQAPSLLRGPPAALAS</sequence>
<organism evidence="2 3">
    <name type="scientific">Agrococcus jejuensis</name>
    <dbReference type="NCBI Taxonomy" id="399736"/>
    <lineage>
        <taxon>Bacteria</taxon>
        <taxon>Bacillati</taxon>
        <taxon>Actinomycetota</taxon>
        <taxon>Actinomycetes</taxon>
        <taxon>Micrococcales</taxon>
        <taxon>Microbacteriaceae</taxon>
        <taxon>Agrococcus</taxon>
    </lineage>
</organism>
<reference evidence="3" key="1">
    <citation type="submission" date="2016-10" db="EMBL/GenBank/DDBJ databases">
        <authorList>
            <person name="Varghese N."/>
            <person name="Submissions S."/>
        </authorList>
    </citation>
    <scope>NUCLEOTIDE SEQUENCE [LARGE SCALE GENOMIC DNA]</scope>
    <source>
        <strain evidence="3">DSM 22002</strain>
    </source>
</reference>
<dbReference type="EMBL" id="LT629695">
    <property type="protein sequence ID" value="SDH57478.1"/>
    <property type="molecule type" value="Genomic_DNA"/>
</dbReference>
<feature type="transmembrane region" description="Helical" evidence="1">
    <location>
        <begin position="39"/>
        <end position="60"/>
    </location>
</feature>
<dbReference type="RefSeq" id="WP_092504095.1">
    <property type="nucleotide sequence ID" value="NZ_LT629695.1"/>
</dbReference>
<dbReference type="OrthoDB" id="5125396at2"/>
<evidence type="ECO:0000256" key="1">
    <source>
        <dbReference type="SAM" id="Phobius"/>
    </source>
</evidence>